<accession>A0A1R0GZB6</accession>
<reference evidence="1 2" key="1">
    <citation type="journal article" date="2016" name="Mol. Biol. Evol.">
        <title>Genome-Wide Survey of Gut Fungi (Harpellales) Reveals the First Horizontally Transferred Ubiquitin Gene from a Mosquito Host.</title>
        <authorList>
            <person name="Wang Y."/>
            <person name="White M.M."/>
            <person name="Kvist S."/>
            <person name="Moncalvo J.M."/>
        </authorList>
    </citation>
    <scope>NUCLEOTIDE SEQUENCE [LARGE SCALE GENOMIC DNA]</scope>
    <source>
        <strain evidence="1 2">ALG-7-W6</strain>
    </source>
</reference>
<dbReference type="OrthoDB" id="10501277at2759"/>
<comment type="caution">
    <text evidence="1">The sequence shown here is derived from an EMBL/GenBank/DDBJ whole genome shotgun (WGS) entry which is preliminary data.</text>
</comment>
<gene>
    <name evidence="1" type="ORF">AYI68_g3643</name>
</gene>
<proteinExistence type="predicted"/>
<dbReference type="AlphaFoldDB" id="A0A1R0GZB6"/>
<dbReference type="STRING" id="133383.A0A1R0GZB6"/>
<sequence>MFSGPYSPVNFSTTIFSGKHDHTGSKKWKFPALGKQALVLDSLKDQRSFLEAQVLGNYNVVCVLSKERHVRRRFRYSSVQEWF</sequence>
<keyword evidence="2" id="KW-1185">Reference proteome</keyword>
<dbReference type="Proteomes" id="UP000187455">
    <property type="component" value="Unassembled WGS sequence"/>
</dbReference>
<dbReference type="EMBL" id="LSSL01001739">
    <property type="protein sequence ID" value="OLY82239.1"/>
    <property type="molecule type" value="Genomic_DNA"/>
</dbReference>
<evidence type="ECO:0000313" key="1">
    <source>
        <dbReference type="EMBL" id="OLY82239.1"/>
    </source>
</evidence>
<evidence type="ECO:0000313" key="2">
    <source>
        <dbReference type="Proteomes" id="UP000187455"/>
    </source>
</evidence>
<name>A0A1R0GZB6_9FUNG</name>
<organism evidence="1 2">
    <name type="scientific">Smittium mucronatum</name>
    <dbReference type="NCBI Taxonomy" id="133383"/>
    <lineage>
        <taxon>Eukaryota</taxon>
        <taxon>Fungi</taxon>
        <taxon>Fungi incertae sedis</taxon>
        <taxon>Zoopagomycota</taxon>
        <taxon>Kickxellomycotina</taxon>
        <taxon>Harpellomycetes</taxon>
        <taxon>Harpellales</taxon>
        <taxon>Legeriomycetaceae</taxon>
        <taxon>Smittium</taxon>
    </lineage>
</organism>
<protein>
    <submittedName>
        <fullName evidence="1">Uncharacterized protein</fullName>
    </submittedName>
</protein>